<organism evidence="9 10">
    <name type="scientific">Mycena sanguinolenta</name>
    <dbReference type="NCBI Taxonomy" id="230812"/>
    <lineage>
        <taxon>Eukaryota</taxon>
        <taxon>Fungi</taxon>
        <taxon>Dikarya</taxon>
        <taxon>Basidiomycota</taxon>
        <taxon>Agaricomycotina</taxon>
        <taxon>Agaricomycetes</taxon>
        <taxon>Agaricomycetidae</taxon>
        <taxon>Agaricales</taxon>
        <taxon>Marasmiineae</taxon>
        <taxon>Mycenaceae</taxon>
        <taxon>Mycena</taxon>
    </lineage>
</organism>
<evidence type="ECO:0000313" key="9">
    <source>
        <dbReference type="EMBL" id="KAF7337511.1"/>
    </source>
</evidence>
<feature type="binding site" evidence="7">
    <location>
        <position position="65"/>
    </location>
    <ligand>
        <name>Zn(2+)</name>
        <dbReference type="ChEBI" id="CHEBI:29105"/>
        <note>catalytic</note>
    </ligand>
</feature>
<evidence type="ECO:0000256" key="1">
    <source>
        <dbReference type="ARBA" id="ARBA00004141"/>
    </source>
</evidence>
<keyword evidence="7" id="KW-0479">Metal-binding</keyword>
<dbReference type="GO" id="GO:0046872">
    <property type="term" value="F:metal ion binding"/>
    <property type="evidence" value="ECO:0007669"/>
    <property type="project" value="UniProtKB-KW"/>
</dbReference>
<protein>
    <recommendedName>
        <fullName evidence="11">Alkaline ceramidase 3</fullName>
    </recommendedName>
</protein>
<dbReference type="GO" id="GO:0016811">
    <property type="term" value="F:hydrolase activity, acting on carbon-nitrogen (but not peptide) bonds, in linear amides"/>
    <property type="evidence" value="ECO:0007669"/>
    <property type="project" value="InterPro"/>
</dbReference>
<feature type="binding site" evidence="7">
    <location>
        <position position="218"/>
    </location>
    <ligand>
        <name>Zn(2+)</name>
        <dbReference type="ChEBI" id="CHEBI:29105"/>
        <note>catalytic</note>
    </ligand>
</feature>
<evidence type="ECO:0000256" key="3">
    <source>
        <dbReference type="ARBA" id="ARBA00022692"/>
    </source>
</evidence>
<sequence>MALVNSTNSRVGFHGATTSTLDWCEVSRSILPWLAFFHVHVRQTTSSRIISQGIGLIGLGSFWFHATLQFQAQLADELPMIYVTTTTLWLLFDQDYGFTFTSLRTRLLTVVAVVFNILFTWTYYINRNPVYHQVVFGTLLLSIAFRIYYLLTWSKVGKRVPAEKRSTIGTLFGSGVAQFVFAFLLWNLDNIFCDTLTRWKVSIGWPLAFLLEGHSWWHIFTATGTYFKFVGIQYL</sequence>
<evidence type="ECO:0000256" key="8">
    <source>
        <dbReference type="SAM" id="Phobius"/>
    </source>
</evidence>
<keyword evidence="7" id="KW-0862">Zinc</keyword>
<gene>
    <name evidence="9" type="ORF">MSAN_02224100</name>
</gene>
<dbReference type="GO" id="GO:0046514">
    <property type="term" value="P:ceramide catabolic process"/>
    <property type="evidence" value="ECO:0007669"/>
    <property type="project" value="TreeGrafter"/>
</dbReference>
<evidence type="ECO:0000313" key="10">
    <source>
        <dbReference type="Proteomes" id="UP000623467"/>
    </source>
</evidence>
<dbReference type="PANTHER" id="PTHR46187">
    <property type="entry name" value="ALKALINE CERAMIDASE 3"/>
    <property type="match status" value="1"/>
</dbReference>
<accession>A0A8H7CIG4</accession>
<dbReference type="Pfam" id="PF05875">
    <property type="entry name" value="Ceramidase"/>
    <property type="match status" value="1"/>
</dbReference>
<dbReference type="GO" id="GO:0046513">
    <property type="term" value="P:ceramide biosynthetic process"/>
    <property type="evidence" value="ECO:0007669"/>
    <property type="project" value="TreeGrafter"/>
</dbReference>
<comment type="cofactor">
    <cofactor evidence="7">
        <name>Zn(2+)</name>
        <dbReference type="ChEBI" id="CHEBI:29105"/>
    </cofactor>
</comment>
<evidence type="ECO:0000256" key="2">
    <source>
        <dbReference type="ARBA" id="ARBA00009780"/>
    </source>
</evidence>
<comment type="caution">
    <text evidence="9">The sequence shown here is derived from an EMBL/GenBank/DDBJ whole genome shotgun (WGS) entry which is preliminary data.</text>
</comment>
<feature type="transmembrane region" description="Helical" evidence="8">
    <location>
        <begin position="170"/>
        <end position="188"/>
    </location>
</feature>
<dbReference type="PANTHER" id="PTHR46187:SF3">
    <property type="entry name" value="ALKALINE CERAMIDASE 3"/>
    <property type="match status" value="1"/>
</dbReference>
<feature type="binding site" evidence="7">
    <location>
        <position position="214"/>
    </location>
    <ligand>
        <name>Zn(2+)</name>
        <dbReference type="ChEBI" id="CHEBI:29105"/>
        <note>catalytic</note>
    </ligand>
</feature>
<keyword evidence="6 8" id="KW-0472">Membrane</keyword>
<dbReference type="InterPro" id="IPR008901">
    <property type="entry name" value="ACER"/>
</dbReference>
<evidence type="ECO:0000256" key="7">
    <source>
        <dbReference type="PIRSR" id="PIRSR608901-2"/>
    </source>
</evidence>
<dbReference type="AlphaFoldDB" id="A0A8H7CIG4"/>
<dbReference type="GO" id="GO:0005789">
    <property type="term" value="C:endoplasmic reticulum membrane"/>
    <property type="evidence" value="ECO:0007669"/>
    <property type="project" value="TreeGrafter"/>
</dbReference>
<evidence type="ECO:0000256" key="5">
    <source>
        <dbReference type="ARBA" id="ARBA00022989"/>
    </source>
</evidence>
<dbReference type="OrthoDB" id="187171at2759"/>
<keyword evidence="5 8" id="KW-1133">Transmembrane helix</keyword>
<keyword evidence="4" id="KW-0378">Hydrolase</keyword>
<comment type="subcellular location">
    <subcellularLocation>
        <location evidence="1">Membrane</location>
        <topology evidence="1">Multi-pass membrane protein</topology>
    </subcellularLocation>
</comment>
<evidence type="ECO:0000256" key="6">
    <source>
        <dbReference type="ARBA" id="ARBA00023136"/>
    </source>
</evidence>
<dbReference type="EMBL" id="JACAZH010000033">
    <property type="protein sequence ID" value="KAF7337511.1"/>
    <property type="molecule type" value="Genomic_DNA"/>
</dbReference>
<keyword evidence="10" id="KW-1185">Reference proteome</keyword>
<evidence type="ECO:0000256" key="4">
    <source>
        <dbReference type="ARBA" id="ARBA00022801"/>
    </source>
</evidence>
<reference evidence="9" key="1">
    <citation type="submission" date="2020-05" db="EMBL/GenBank/DDBJ databases">
        <title>Mycena genomes resolve the evolution of fungal bioluminescence.</title>
        <authorList>
            <person name="Tsai I.J."/>
        </authorList>
    </citation>
    <scope>NUCLEOTIDE SEQUENCE</scope>
    <source>
        <strain evidence="9">160909Yilan</strain>
    </source>
</reference>
<proteinExistence type="inferred from homology"/>
<keyword evidence="3 8" id="KW-0812">Transmembrane</keyword>
<name>A0A8H7CIG4_9AGAR</name>
<evidence type="ECO:0008006" key="11">
    <source>
        <dbReference type="Google" id="ProtNLM"/>
    </source>
</evidence>
<comment type="similarity">
    <text evidence="2">Belongs to the alkaline ceramidase family.</text>
</comment>
<dbReference type="Proteomes" id="UP000623467">
    <property type="component" value="Unassembled WGS sequence"/>
</dbReference>
<feature type="transmembrane region" description="Helical" evidence="8">
    <location>
        <begin position="107"/>
        <end position="124"/>
    </location>
</feature>
<feature type="transmembrane region" description="Helical" evidence="8">
    <location>
        <begin position="130"/>
        <end position="149"/>
    </location>
</feature>